<evidence type="ECO:0000313" key="10">
    <source>
        <dbReference type="EMBL" id="OEU21326.1"/>
    </source>
</evidence>
<keyword evidence="3 6" id="KW-0863">Zinc-finger</keyword>
<dbReference type="PROSITE" id="PS50016">
    <property type="entry name" value="ZF_PHD_2"/>
    <property type="match status" value="1"/>
</dbReference>
<feature type="region of interest" description="Disordered" evidence="7">
    <location>
        <begin position="2206"/>
        <end position="2284"/>
    </location>
</feature>
<dbReference type="KEGG" id="fcy:FRACYDRAFT_234952"/>
<feature type="compositionally biased region" description="Basic residues" evidence="7">
    <location>
        <begin position="1667"/>
        <end position="1689"/>
    </location>
</feature>
<evidence type="ECO:0000256" key="5">
    <source>
        <dbReference type="ARBA" id="ARBA00023242"/>
    </source>
</evidence>
<dbReference type="OrthoDB" id="49128at2759"/>
<dbReference type="InterPro" id="IPR019786">
    <property type="entry name" value="Zinc_finger_PHD-type_CS"/>
</dbReference>
<feature type="domain" description="PHD-type" evidence="8">
    <location>
        <begin position="871"/>
        <end position="919"/>
    </location>
</feature>
<evidence type="ECO:0000256" key="3">
    <source>
        <dbReference type="ARBA" id="ARBA00022771"/>
    </source>
</evidence>
<dbReference type="Pfam" id="PF00628">
    <property type="entry name" value="PHD"/>
    <property type="match status" value="1"/>
</dbReference>
<feature type="compositionally biased region" description="Polar residues" evidence="7">
    <location>
        <begin position="2356"/>
        <end position="2371"/>
    </location>
</feature>
<keyword evidence="4" id="KW-0862">Zinc</keyword>
<keyword evidence="2" id="KW-0479">Metal-binding</keyword>
<evidence type="ECO:0000256" key="4">
    <source>
        <dbReference type="ARBA" id="ARBA00022833"/>
    </source>
</evidence>
<feature type="region of interest" description="Disordered" evidence="7">
    <location>
        <begin position="318"/>
        <end position="475"/>
    </location>
</feature>
<evidence type="ECO:0000259" key="9">
    <source>
        <dbReference type="PROSITE" id="PS50827"/>
    </source>
</evidence>
<dbReference type="SUPFAM" id="SSF81995">
    <property type="entry name" value="beta-sandwich domain of Sec23/24"/>
    <property type="match status" value="1"/>
</dbReference>
<dbReference type="CDD" id="cd15532">
    <property type="entry name" value="PHD2_CHD_II"/>
    <property type="match status" value="1"/>
</dbReference>
<dbReference type="SMART" id="SM00249">
    <property type="entry name" value="PHD"/>
    <property type="match status" value="1"/>
</dbReference>
<proteinExistence type="predicted"/>
<evidence type="ECO:0000256" key="2">
    <source>
        <dbReference type="ARBA" id="ARBA00022723"/>
    </source>
</evidence>
<dbReference type="InParanoid" id="A0A1E7FT56"/>
<feature type="compositionally biased region" description="Basic residues" evidence="7">
    <location>
        <begin position="1647"/>
        <end position="1657"/>
    </location>
</feature>
<gene>
    <name evidence="10" type="ORF">FRACYDRAFT_234952</name>
</gene>
<feature type="compositionally biased region" description="Polar residues" evidence="7">
    <location>
        <begin position="981"/>
        <end position="997"/>
    </location>
</feature>
<dbReference type="GO" id="GO:0005634">
    <property type="term" value="C:nucleus"/>
    <property type="evidence" value="ECO:0007669"/>
    <property type="project" value="UniProtKB-SubCell"/>
</dbReference>
<evidence type="ECO:0000256" key="7">
    <source>
        <dbReference type="SAM" id="MobiDB-lite"/>
    </source>
</evidence>
<dbReference type="InterPro" id="IPR013083">
    <property type="entry name" value="Znf_RING/FYVE/PHD"/>
</dbReference>
<reference evidence="10 11" key="1">
    <citation type="submission" date="2016-09" db="EMBL/GenBank/DDBJ databases">
        <title>Extensive genetic diversity and differential bi-allelic expression allows diatom success in the polar Southern Ocean.</title>
        <authorList>
            <consortium name="DOE Joint Genome Institute"/>
            <person name="Mock T."/>
            <person name="Otillar R.P."/>
            <person name="Strauss J."/>
            <person name="Dupont C."/>
            <person name="Frickenhaus S."/>
            <person name="Maumus F."/>
            <person name="Mcmullan M."/>
            <person name="Sanges R."/>
            <person name="Schmutz J."/>
            <person name="Toseland A."/>
            <person name="Valas R."/>
            <person name="Veluchamy A."/>
            <person name="Ward B.J."/>
            <person name="Allen A."/>
            <person name="Barry K."/>
            <person name="Falciatore A."/>
            <person name="Ferrante M."/>
            <person name="Fortunato A.E."/>
            <person name="Gloeckner G."/>
            <person name="Gruber A."/>
            <person name="Hipkin R."/>
            <person name="Janech M."/>
            <person name="Kroth P."/>
            <person name="Leese F."/>
            <person name="Lindquist E."/>
            <person name="Lyon B.R."/>
            <person name="Martin J."/>
            <person name="Mayer C."/>
            <person name="Parker M."/>
            <person name="Quesneville H."/>
            <person name="Raymond J."/>
            <person name="Uhlig C."/>
            <person name="Valentin K.U."/>
            <person name="Worden A.Z."/>
            <person name="Armbrust E.V."/>
            <person name="Bowler C."/>
            <person name="Green B."/>
            <person name="Moulton V."/>
            <person name="Van Oosterhout C."/>
            <person name="Grigoriev I."/>
        </authorList>
    </citation>
    <scope>NUCLEOTIDE SEQUENCE [LARGE SCALE GENOMIC DNA]</scope>
    <source>
        <strain evidence="10 11">CCMP1102</strain>
    </source>
</reference>
<dbReference type="PROSITE" id="PS01359">
    <property type="entry name" value="ZF_PHD_1"/>
    <property type="match status" value="1"/>
</dbReference>
<feature type="region of interest" description="Disordered" evidence="7">
    <location>
        <begin position="981"/>
        <end position="1000"/>
    </location>
</feature>
<feature type="compositionally biased region" description="Low complexity" evidence="7">
    <location>
        <begin position="76"/>
        <end position="95"/>
    </location>
</feature>
<feature type="region of interest" description="Disordered" evidence="7">
    <location>
        <begin position="1922"/>
        <end position="1948"/>
    </location>
</feature>
<feature type="compositionally biased region" description="Basic and acidic residues" evidence="7">
    <location>
        <begin position="96"/>
        <end position="108"/>
    </location>
</feature>
<comment type="subcellular location">
    <subcellularLocation>
        <location evidence="1">Nucleus</location>
    </subcellularLocation>
</comment>
<feature type="compositionally biased region" description="Low complexity" evidence="7">
    <location>
        <begin position="2399"/>
        <end position="2422"/>
    </location>
</feature>
<feature type="region of interest" description="Disordered" evidence="7">
    <location>
        <begin position="1620"/>
        <end position="1709"/>
    </location>
</feature>
<feature type="compositionally biased region" description="Low complexity" evidence="7">
    <location>
        <begin position="438"/>
        <end position="475"/>
    </location>
</feature>
<feature type="region of interest" description="Disordered" evidence="7">
    <location>
        <begin position="66"/>
        <end position="108"/>
    </location>
</feature>
<dbReference type="GO" id="GO:0008270">
    <property type="term" value="F:zinc ion binding"/>
    <property type="evidence" value="ECO:0007669"/>
    <property type="project" value="UniProtKB-KW"/>
</dbReference>
<evidence type="ECO:0000313" key="11">
    <source>
        <dbReference type="Proteomes" id="UP000095751"/>
    </source>
</evidence>
<feature type="region of interest" description="Disordered" evidence="7">
    <location>
        <begin position="951"/>
        <end position="971"/>
    </location>
</feature>
<dbReference type="PROSITE" id="PS50827">
    <property type="entry name" value="DDT"/>
    <property type="match status" value="1"/>
</dbReference>
<dbReference type="InterPro" id="IPR019787">
    <property type="entry name" value="Znf_PHD-finger"/>
</dbReference>
<feature type="region of interest" description="Disordered" evidence="7">
    <location>
        <begin position="488"/>
        <end position="568"/>
    </location>
</feature>
<name>A0A1E7FT56_9STRA</name>
<dbReference type="InterPro" id="IPR011011">
    <property type="entry name" value="Znf_FYVE_PHD"/>
</dbReference>
<organism evidence="10 11">
    <name type="scientific">Fragilariopsis cylindrus CCMP1102</name>
    <dbReference type="NCBI Taxonomy" id="635003"/>
    <lineage>
        <taxon>Eukaryota</taxon>
        <taxon>Sar</taxon>
        <taxon>Stramenopiles</taxon>
        <taxon>Ochrophyta</taxon>
        <taxon>Bacillariophyta</taxon>
        <taxon>Bacillariophyceae</taxon>
        <taxon>Bacillariophycidae</taxon>
        <taxon>Bacillariales</taxon>
        <taxon>Bacillariaceae</taxon>
        <taxon>Fragilariopsis</taxon>
    </lineage>
</organism>
<protein>
    <recommendedName>
        <fullName evidence="12">PHD-type domain-containing protein</fullName>
    </recommendedName>
</protein>
<feature type="region of interest" description="Disordered" evidence="7">
    <location>
        <begin position="2399"/>
        <end position="2427"/>
    </location>
</feature>
<feature type="compositionally biased region" description="Basic and acidic residues" evidence="7">
    <location>
        <begin position="66"/>
        <end position="75"/>
    </location>
</feature>
<feature type="region of interest" description="Disordered" evidence="7">
    <location>
        <begin position="584"/>
        <end position="635"/>
    </location>
</feature>
<feature type="compositionally biased region" description="Basic and acidic residues" evidence="7">
    <location>
        <begin position="1963"/>
        <end position="1982"/>
    </location>
</feature>
<feature type="compositionally biased region" description="Polar residues" evidence="7">
    <location>
        <begin position="320"/>
        <end position="337"/>
    </location>
</feature>
<feature type="region of interest" description="Disordered" evidence="7">
    <location>
        <begin position="2142"/>
        <end position="2179"/>
    </location>
</feature>
<feature type="compositionally biased region" description="Low complexity" evidence="7">
    <location>
        <begin position="338"/>
        <end position="350"/>
    </location>
</feature>
<feature type="compositionally biased region" description="Acidic residues" evidence="7">
    <location>
        <begin position="384"/>
        <end position="405"/>
    </location>
</feature>
<evidence type="ECO:0000256" key="6">
    <source>
        <dbReference type="PROSITE-ProRule" id="PRU00146"/>
    </source>
</evidence>
<dbReference type="PANTHER" id="PTHR46508">
    <property type="entry name" value="PHD FINGER FAMILY PROTEIN"/>
    <property type="match status" value="1"/>
</dbReference>
<feature type="compositionally biased region" description="Basic and acidic residues" evidence="7">
    <location>
        <begin position="1342"/>
        <end position="1353"/>
    </location>
</feature>
<dbReference type="InterPro" id="IPR001965">
    <property type="entry name" value="Znf_PHD"/>
</dbReference>
<evidence type="ECO:0000256" key="1">
    <source>
        <dbReference type="ARBA" id="ARBA00004123"/>
    </source>
</evidence>
<evidence type="ECO:0000259" key="8">
    <source>
        <dbReference type="PROSITE" id="PS50016"/>
    </source>
</evidence>
<keyword evidence="11" id="KW-1185">Reference proteome</keyword>
<dbReference type="PANTHER" id="PTHR46508:SF1">
    <property type="entry name" value="PHD FINGER FAMILY PROTEIN"/>
    <property type="match status" value="1"/>
</dbReference>
<feature type="compositionally biased region" description="Polar residues" evidence="7">
    <location>
        <begin position="2142"/>
        <end position="2159"/>
    </location>
</feature>
<dbReference type="SUPFAM" id="SSF57903">
    <property type="entry name" value="FYVE/PHD zinc finger"/>
    <property type="match status" value="1"/>
</dbReference>
<feature type="region of interest" description="Disordered" evidence="7">
    <location>
        <begin position="2333"/>
        <end position="2371"/>
    </location>
</feature>
<dbReference type="EMBL" id="KV784354">
    <property type="protein sequence ID" value="OEU21326.1"/>
    <property type="molecule type" value="Genomic_DNA"/>
</dbReference>
<evidence type="ECO:0008006" key="12">
    <source>
        <dbReference type="Google" id="ProtNLM"/>
    </source>
</evidence>
<feature type="compositionally biased region" description="Basic residues" evidence="7">
    <location>
        <begin position="411"/>
        <end position="420"/>
    </location>
</feature>
<feature type="compositionally biased region" description="Polar residues" evidence="7">
    <location>
        <begin position="951"/>
        <end position="961"/>
    </location>
</feature>
<dbReference type="Pfam" id="PF02791">
    <property type="entry name" value="DDT"/>
    <property type="match status" value="1"/>
</dbReference>
<accession>A0A1E7FT56</accession>
<feature type="compositionally biased region" description="Polar residues" evidence="7">
    <location>
        <begin position="2245"/>
        <end position="2278"/>
    </location>
</feature>
<feature type="compositionally biased region" description="Low complexity" evidence="7">
    <location>
        <begin position="488"/>
        <end position="548"/>
    </location>
</feature>
<dbReference type="Proteomes" id="UP000095751">
    <property type="component" value="Unassembled WGS sequence"/>
</dbReference>
<keyword evidence="5" id="KW-0539">Nucleus</keyword>
<feature type="region of interest" description="Disordered" evidence="7">
    <location>
        <begin position="1332"/>
        <end position="1398"/>
    </location>
</feature>
<feature type="compositionally biased region" description="Basic and acidic residues" evidence="7">
    <location>
        <begin position="1694"/>
        <end position="1709"/>
    </location>
</feature>
<feature type="region of interest" description="Disordered" evidence="7">
    <location>
        <begin position="1963"/>
        <end position="1983"/>
    </location>
</feature>
<dbReference type="InterPro" id="IPR018501">
    <property type="entry name" value="DDT_dom"/>
</dbReference>
<sequence>MKIDSTGLILTSRSLVIFLNYDLSVRNRPVVMENPSEVQKAIYGEDDGPPMIFTPERSALDLENLKRSPEKRDKISSSASEFNTVSSSSNSSSIINDKESKSQEGKKEKIKISAGGLYTEVKEKRSSIFSNENGVEGSHNKLSPCQLPGDFPPELSFRALAAYSLLRTLSIQLRLSPFTPNAFLRALYLPTPNPIIGQVHVALLRILLVKKLSKGMGYSYKSQGGGVGVHKRRQVDNLRWPLLAGDNLTNLDTFSWPLFYDDYCHLTADRLWASYHGRVDSLDDFDEKSHFIDHRNIGPYVPPSGVKRNWIMPTHDVAATATNPSGSNEKEYQQTAFNNGDNDAFNNNNDDNIDEEEEQLPCTSSSIVGDGVELENTVVNNDNSDTEDEYQVDDENYDDADDSETWEVPKPKKKKRRRNNSHVAATMPKGASSISPIQPTTQFPQSQLQSQPPQSQPQLTTQLPQSQLHLQPHPQLATQISQSLLQSQPQLTTEFPQSQSQLQSQSQSQSQLQLQSQPTTQFPQSQTQSQSQPQLTPQFPQSQLLSQPQPQPHVLTSPAYSNPGYPATYAHQPIQRIQQGELNNNNDANIYNDDDPLRIRGGGGEEDVTQDTNHGRPRGSRRGLPMHNSNVPQRRGLPIHRGQFVMPQEQQQQDHQQQYNQQQYNQHYHQHQHHHFQLQQQQQLYHAQQLQMQQQFRMVQYGVKSIPTVYTKSTEKDRQIPFSYQVASKAKHNIERSEVPYKVPGDIANIINDFSRGIRVKRKAEEIDPIDDDDNDHSDDDIVDDDDYYEDDIEEKGWLHFKPLKAMRSGVPYHRLPIEEKLYVIEFLIDELLTVDAISEEFTRRHTKTDSHDFSYGRLPNEEEYESIENNDECAVCGQEGDLLCCDGCTSSYHGGCLKMKEGQTLAEGKWLCPECNLVDPCNFGPLHGGRKSSLDWFALDDIIKVSNNQHGVHAPSSLSSPRKPPNDSRELSNFQFKTSLQNPTANTNNGDGSNQPFKELCGDGAVKTTSLSKNLENEVKWKEMEFIIIHGFVLFRNCSENIGGEITDVLKSSKPHLVMTESDQVAYLSQIDIRLSKSWPLAQIPYTATTRSDNFPSIKNYFASAESVNPFQYNNQYQIAPVSHLMKAGAALQIPKLMQTNYESECNQPKTSKVSELMIEDMSLDAKISSHLKTQTDIYNPYQLLKGYILRLEQTLRKSCMLDEFWLGGKLRTKSEIWISNVRSAKSIRGLSRLLLILVNGIHTKAFSATWFHSHVSKQPDPDNSMAERNYKSLPADWNEEREMMKRAWETTPSKLILGLCSEDGNDLMAFASEIRSDIFIAKSMNFVKSKRKPKKTPLTKAERIVQVDRRTGLHHAKGASTQRQSGENESKISKSVTGMSGPVKQEETKTIDKSTSANSPIVVVTYPKETLEQTKVELAKDPARHIGTKFTQDITIQSPKISQGNKADTTPADVLKETLDQMIRHIETKIAQDMNPLPPNIFEVNQVNPVDVPKETLDQMMPQESHHNHTKVELVEDPARHIETKIAQDTTIQSTKIIEGNQAKYTPPPVDILKETLDQMIRHIETKIAQDMTLQSPKIFEGNQSNDIPPPDDVDCANEPAITENVAINEPAMTNNVASFEPADQPDENVEASVEVGVEGDTATKPKKKRGRPSKLKSGNESKPKPKKKRPPKIKKRELTPRRRTRNSGRLSSDHHSAEKLRGQNDLDLKEHVQSDILEGMALQIENAKKQQIQGLEKLLKGIYVGQNLWPIAGRKIFATIGNLPPSGSNKCFIFFVEMKRIARNAGKVLAVNMSYHTSHEVAQVCYGHIWRKRVSLCCRFEELLFLMRILESSLDREMIQSCENAARRGKSGLQKVIRCTITNRYDGSLEHFVVNKKSMKGCWVPAEQLDLSSLMLELSSRRQIQMKKRQEFVRARENAMREKTEKERSRRIAEATKKAEEDNRNREVISEVRKAAKLKKCQESAKKKHDKELDKESKKTAKLMTAMEKKKDRQLAAQESQSVALKQEIAKWNGEKTTAFSLHEMQVKYTLQAWYDLGHSNIPEADIILIRKQTLEKIRLTNERLRRCNVPILDTHRTMTIMFELEKKAALSVTPNCYPGTTASKGVNSNLKQRFVAGAISHHLKNVNNVMLSTKPAMTQMQPPLSNNLASKSSAGGNYFDEKHVDSGSQSSNLGHSSLMEKSLHVEQGKLPDQFQNQVYGQLNTGAFNPNPIREPNNASGSDSHVLPSPLGPMDHAHNQMRHQSSTTGQQPQFSMTQGNNGQNQQYHAQSSSVHSGPHSRTVLSEQYNHQQMSSSATSTQGHVDQYTGINQLPHGSQPSNFLNQPQVNLNEHHQDPFSPQRFPQQQQQQQQGSHTTGNFGFSNTQNVTMGHNQTLTQSQEDTSRQSNDSFSINHYHQQHQQMQHQQQQQYSQSQQQEQKSNDQVVNSLEQQMYKQQQLLQQLQQQYNIQGQFNPDSRNNFP</sequence>
<dbReference type="Gene3D" id="3.30.40.10">
    <property type="entry name" value="Zinc/RING finger domain, C3HC4 (zinc finger)"/>
    <property type="match status" value="1"/>
</dbReference>
<feature type="domain" description="DDT" evidence="9">
    <location>
        <begin position="153"/>
        <end position="213"/>
    </location>
</feature>
<feature type="compositionally biased region" description="Low complexity" evidence="7">
    <location>
        <begin position="2170"/>
        <end position="2179"/>
    </location>
</feature>